<dbReference type="AlphaFoldDB" id="A0A327NFK3"/>
<dbReference type="PANTHER" id="PTHR46580:SF4">
    <property type="entry name" value="ATP_GTP-BINDING PROTEIN"/>
    <property type="match status" value="1"/>
</dbReference>
<comment type="caution">
    <text evidence="2">The sequence shown here is derived from an EMBL/GenBank/DDBJ whole genome shotgun (WGS) entry which is preliminary data.</text>
</comment>
<dbReference type="Gene3D" id="2.130.10.130">
    <property type="entry name" value="Integrin alpha, N-terminal"/>
    <property type="match status" value="2"/>
</dbReference>
<evidence type="ECO:0000313" key="2">
    <source>
        <dbReference type="EMBL" id="RAI72844.1"/>
    </source>
</evidence>
<dbReference type="Proteomes" id="UP000249016">
    <property type="component" value="Unassembled WGS sequence"/>
</dbReference>
<proteinExistence type="predicted"/>
<dbReference type="EMBL" id="QLII01000004">
    <property type="protein sequence ID" value="RAI72844.1"/>
    <property type="molecule type" value="Genomic_DNA"/>
</dbReference>
<dbReference type="OrthoDB" id="868906at2"/>
<gene>
    <name evidence="2" type="ORF">HMF3257_38685</name>
</gene>
<dbReference type="Pfam" id="PF13517">
    <property type="entry name" value="FG-GAP_3"/>
    <property type="match status" value="3"/>
</dbReference>
<organism evidence="2 3">
    <name type="scientific">Spirosoma telluris</name>
    <dbReference type="NCBI Taxonomy" id="2183553"/>
    <lineage>
        <taxon>Bacteria</taxon>
        <taxon>Pseudomonadati</taxon>
        <taxon>Bacteroidota</taxon>
        <taxon>Cytophagia</taxon>
        <taxon>Cytophagales</taxon>
        <taxon>Cytophagaceae</taxon>
        <taxon>Spirosoma</taxon>
    </lineage>
</organism>
<reference evidence="2 3" key="1">
    <citation type="submission" date="2018-06" db="EMBL/GenBank/DDBJ databases">
        <title>Spirosoma sp. HMF3257 Genome sequencing and assembly.</title>
        <authorList>
            <person name="Kang H."/>
            <person name="Cha I."/>
            <person name="Kim H."/>
            <person name="Kang J."/>
            <person name="Joh K."/>
        </authorList>
    </citation>
    <scope>NUCLEOTIDE SEQUENCE [LARGE SCALE GENOMIC DNA]</scope>
    <source>
        <strain evidence="2 3">HMF3257</strain>
    </source>
</reference>
<protein>
    <recommendedName>
        <fullName evidence="4">VCBS repeat-containing protein</fullName>
    </recommendedName>
</protein>
<dbReference type="InterPro" id="IPR013517">
    <property type="entry name" value="FG-GAP"/>
</dbReference>
<dbReference type="RefSeq" id="WP_111351293.1">
    <property type="nucleotide sequence ID" value="NZ_QLII01000004.1"/>
</dbReference>
<evidence type="ECO:0000256" key="1">
    <source>
        <dbReference type="ARBA" id="ARBA00022729"/>
    </source>
</evidence>
<evidence type="ECO:0008006" key="4">
    <source>
        <dbReference type="Google" id="ProtNLM"/>
    </source>
</evidence>
<dbReference type="SUPFAM" id="SSF69318">
    <property type="entry name" value="Integrin alpha N-terminal domain"/>
    <property type="match status" value="2"/>
</dbReference>
<keyword evidence="3" id="KW-1185">Reference proteome</keyword>
<keyword evidence="1" id="KW-0732">Signal</keyword>
<accession>A0A327NFK3</accession>
<dbReference type="PANTHER" id="PTHR46580">
    <property type="entry name" value="SENSOR KINASE-RELATED"/>
    <property type="match status" value="1"/>
</dbReference>
<dbReference type="InterPro" id="IPR028994">
    <property type="entry name" value="Integrin_alpha_N"/>
</dbReference>
<evidence type="ECO:0000313" key="3">
    <source>
        <dbReference type="Proteomes" id="UP000249016"/>
    </source>
</evidence>
<name>A0A327NFK3_9BACT</name>
<sequence>MVVTKDDTVGYYHKALLFYLNTGNGTFSEPRFQSIGVAASELLMGDLNNDGWQDILSTDHNNNSVTVLLNAKTSSGTFLAPAHYSTGGGTQPPKSVLSDINGDGYLDVLTQLSGGVYPSGVLVFLNKGDGSLSSPTKIEVNTSNFLLTDLTNDNKPELVILSSVNLPSLRVLINQGGGTFSAPTSYTIARDVSSAASLDMNVDGFPDLIVSTPSFIALLLNKGDGTLYPYQTLTSDSLVSNLSVKDFNGDGYLDLVAIKIVDQDSYKYEFWVYLNTGNGYFAQPTRYPIGTFSLTIDIQDFDGDGRLDLAALSTSGYWIWYNCTSIIGYEYTSVKDGLWTDPSVWARNRAPGPLDRIRLRHAVTLPSNYTSQSTRVSFDAGGQLRYNPDSQLNLIK</sequence>